<dbReference type="InterPro" id="IPR001958">
    <property type="entry name" value="Tet-R_TetA/multi-R_MdtG-like"/>
</dbReference>
<feature type="transmembrane region" description="Helical" evidence="8">
    <location>
        <begin position="79"/>
        <end position="98"/>
    </location>
</feature>
<dbReference type="Gene3D" id="1.20.1250.20">
    <property type="entry name" value="MFS general substrate transporter like domains"/>
    <property type="match status" value="1"/>
</dbReference>
<protein>
    <submittedName>
        <fullName evidence="10">TCR/Tet family MFS transporter</fullName>
    </submittedName>
</protein>
<comment type="similarity">
    <text evidence="3">Belongs to the major facilitator superfamily. TCR/Tet family.</text>
</comment>
<feature type="transmembrane region" description="Helical" evidence="8">
    <location>
        <begin position="253"/>
        <end position="272"/>
    </location>
</feature>
<feature type="transmembrane region" description="Helical" evidence="8">
    <location>
        <begin position="7"/>
        <end position="30"/>
    </location>
</feature>
<dbReference type="EMBL" id="JAKLTR010000001">
    <property type="protein sequence ID" value="MCG2613042.1"/>
    <property type="molecule type" value="Genomic_DNA"/>
</dbReference>
<evidence type="ECO:0000256" key="5">
    <source>
        <dbReference type="ARBA" id="ARBA00022692"/>
    </source>
</evidence>
<comment type="function">
    <text evidence="1">Resistance to tetracycline by an active tetracycline efflux. This is an energy-dependent process that decreases the accumulation of the antibiotic in whole cells. This protein functions as a metal-tetracycline/H(+) antiporter.</text>
</comment>
<keyword evidence="4" id="KW-0813">Transport</keyword>
<feature type="transmembrane region" description="Helical" evidence="8">
    <location>
        <begin position="284"/>
        <end position="302"/>
    </location>
</feature>
<gene>
    <name evidence="10" type="ORF">LZZ85_02085</name>
</gene>
<evidence type="ECO:0000256" key="1">
    <source>
        <dbReference type="ARBA" id="ARBA00003279"/>
    </source>
</evidence>
<feature type="transmembrane region" description="Helical" evidence="8">
    <location>
        <begin position="165"/>
        <end position="185"/>
    </location>
</feature>
<dbReference type="InterPro" id="IPR020846">
    <property type="entry name" value="MFS_dom"/>
</dbReference>
<keyword evidence="7 8" id="KW-0472">Membrane</keyword>
<dbReference type="RefSeq" id="WP_237868267.1">
    <property type="nucleotide sequence ID" value="NZ_JAKLTR010000001.1"/>
</dbReference>
<evidence type="ECO:0000256" key="6">
    <source>
        <dbReference type="ARBA" id="ARBA00022989"/>
    </source>
</evidence>
<dbReference type="PANTHER" id="PTHR23504">
    <property type="entry name" value="MAJOR FACILITATOR SUPERFAMILY DOMAIN-CONTAINING PROTEIN 10"/>
    <property type="match status" value="1"/>
</dbReference>
<evidence type="ECO:0000313" key="10">
    <source>
        <dbReference type="EMBL" id="MCG2613042.1"/>
    </source>
</evidence>
<feature type="transmembrane region" description="Helical" evidence="8">
    <location>
        <begin position="104"/>
        <end position="125"/>
    </location>
</feature>
<dbReference type="Proteomes" id="UP001165367">
    <property type="component" value="Unassembled WGS sequence"/>
</dbReference>
<feature type="transmembrane region" description="Helical" evidence="8">
    <location>
        <begin position="308"/>
        <end position="329"/>
    </location>
</feature>
<sequence>MAASGKAAMGFIFITMVIDVTGMGLIYPVLPSLLEEVSHGGLSDAARINGWLTLAYAVPQFVFAPLIGNLSDRFGRRPVLLASMLGFAIDYVFLSWAPTLLWLFVGRIIAGLTGASFSTATAYIADISTTETRAKNFGMIGAAFGLGFIIGPALGGLLGEFGTRVPFMAAAVLTALNWLFGYFVLPESLPLERRRSFDWKRANPVGAFMLLKRYPAIWGLASALVLVYIAGYSVQSTWNFFTIEKFNWTKGMIGVSLAIVGLLVGAVQGGLVRVINPKIGNEKSIYLGLFLYSIGLFLFSFASAGWMMFVFLIPYCLGGIAGPSLQAIISGHVSPKEQGELQGTMTSLMSVTMIIGPLLMSYVFSHFTRKDGSAMYFPGAAFFLGAILMLISAALAYRVLKVEKKQHPEMIGVIEGKPESDQTQAH</sequence>
<feature type="transmembrane region" description="Helical" evidence="8">
    <location>
        <begin position="50"/>
        <end position="67"/>
    </location>
</feature>
<name>A0ABS9KL38_9BACT</name>
<organism evidence="10 11">
    <name type="scientific">Terrimonas ginsenosidimutans</name>
    <dbReference type="NCBI Taxonomy" id="2908004"/>
    <lineage>
        <taxon>Bacteria</taxon>
        <taxon>Pseudomonadati</taxon>
        <taxon>Bacteroidota</taxon>
        <taxon>Chitinophagia</taxon>
        <taxon>Chitinophagales</taxon>
        <taxon>Chitinophagaceae</taxon>
        <taxon>Terrimonas</taxon>
    </lineage>
</organism>
<dbReference type="PROSITE" id="PS50850">
    <property type="entry name" value="MFS"/>
    <property type="match status" value="1"/>
</dbReference>
<keyword evidence="5 8" id="KW-0812">Transmembrane</keyword>
<evidence type="ECO:0000256" key="2">
    <source>
        <dbReference type="ARBA" id="ARBA00004141"/>
    </source>
</evidence>
<feature type="domain" description="Major facilitator superfamily (MFS) profile" evidence="9">
    <location>
        <begin position="8"/>
        <end position="404"/>
    </location>
</feature>
<dbReference type="InterPro" id="IPR005829">
    <property type="entry name" value="Sugar_transporter_CS"/>
</dbReference>
<proteinExistence type="inferred from homology"/>
<feature type="transmembrane region" description="Helical" evidence="8">
    <location>
        <begin position="376"/>
        <end position="400"/>
    </location>
</feature>
<keyword evidence="11" id="KW-1185">Reference proteome</keyword>
<evidence type="ECO:0000313" key="11">
    <source>
        <dbReference type="Proteomes" id="UP001165367"/>
    </source>
</evidence>
<reference evidence="10" key="1">
    <citation type="submission" date="2022-01" db="EMBL/GenBank/DDBJ databases">
        <authorList>
            <person name="Jo J.-H."/>
            <person name="Im W.-T."/>
        </authorList>
    </citation>
    <scope>NUCLEOTIDE SEQUENCE</scope>
    <source>
        <strain evidence="10">NA20</strain>
    </source>
</reference>
<dbReference type="InterPro" id="IPR011701">
    <property type="entry name" value="MFS"/>
</dbReference>
<evidence type="ECO:0000256" key="7">
    <source>
        <dbReference type="ARBA" id="ARBA00023136"/>
    </source>
</evidence>
<comment type="subcellular location">
    <subcellularLocation>
        <location evidence="2">Membrane</location>
        <topology evidence="2">Multi-pass membrane protein</topology>
    </subcellularLocation>
</comment>
<keyword evidence="6 8" id="KW-1133">Transmembrane helix</keyword>
<evidence type="ECO:0000256" key="4">
    <source>
        <dbReference type="ARBA" id="ARBA00022448"/>
    </source>
</evidence>
<dbReference type="Pfam" id="PF07690">
    <property type="entry name" value="MFS_1"/>
    <property type="match status" value="1"/>
</dbReference>
<evidence type="ECO:0000259" key="9">
    <source>
        <dbReference type="PROSITE" id="PS50850"/>
    </source>
</evidence>
<dbReference type="CDD" id="cd17388">
    <property type="entry name" value="MFS_TetA"/>
    <property type="match status" value="1"/>
</dbReference>
<comment type="caution">
    <text evidence="10">The sequence shown here is derived from an EMBL/GenBank/DDBJ whole genome shotgun (WGS) entry which is preliminary data.</text>
</comment>
<dbReference type="PRINTS" id="PR01035">
    <property type="entry name" value="TCRTETA"/>
</dbReference>
<feature type="transmembrane region" description="Helical" evidence="8">
    <location>
        <begin position="341"/>
        <end position="364"/>
    </location>
</feature>
<dbReference type="PROSITE" id="PS00216">
    <property type="entry name" value="SUGAR_TRANSPORT_1"/>
    <property type="match status" value="1"/>
</dbReference>
<dbReference type="PANTHER" id="PTHR23504:SF15">
    <property type="entry name" value="MAJOR FACILITATOR SUPERFAMILY (MFS) PROFILE DOMAIN-CONTAINING PROTEIN"/>
    <property type="match status" value="1"/>
</dbReference>
<feature type="transmembrane region" description="Helical" evidence="8">
    <location>
        <begin position="137"/>
        <end position="159"/>
    </location>
</feature>
<evidence type="ECO:0000256" key="3">
    <source>
        <dbReference type="ARBA" id="ARBA00007520"/>
    </source>
</evidence>
<dbReference type="InterPro" id="IPR036259">
    <property type="entry name" value="MFS_trans_sf"/>
</dbReference>
<dbReference type="SUPFAM" id="SSF103473">
    <property type="entry name" value="MFS general substrate transporter"/>
    <property type="match status" value="1"/>
</dbReference>
<accession>A0ABS9KL38</accession>
<evidence type="ECO:0000256" key="8">
    <source>
        <dbReference type="SAM" id="Phobius"/>
    </source>
</evidence>
<feature type="transmembrane region" description="Helical" evidence="8">
    <location>
        <begin position="216"/>
        <end position="233"/>
    </location>
</feature>